<evidence type="ECO:0000256" key="7">
    <source>
        <dbReference type="RuleBase" id="RU362042"/>
    </source>
</evidence>
<evidence type="ECO:0000256" key="5">
    <source>
        <dbReference type="ARBA" id="ARBA00022801"/>
    </source>
</evidence>
<dbReference type="PANTHER" id="PTHR43390">
    <property type="entry name" value="SIGNAL PEPTIDASE I"/>
    <property type="match status" value="1"/>
</dbReference>
<dbReference type="EC" id="3.4.21.89" evidence="3 7"/>
<reference evidence="9 10" key="1">
    <citation type="submission" date="2018-01" db="EMBL/GenBank/DDBJ databases">
        <title>Draft genome of the type strain Pseudomonas oceani DSM 100277 isolated from the deep water in Okinawa trough, northwestern Pacific Ocean.</title>
        <authorList>
            <person name="Gomila M."/>
            <person name="Mulet M."/>
            <person name="Garcia-Valdes E."/>
            <person name="Lalucat J."/>
        </authorList>
    </citation>
    <scope>NUCLEOTIDE SEQUENCE [LARGE SCALE GENOMIC DNA]</scope>
    <source>
        <strain evidence="9 10">DSM 100277</strain>
    </source>
</reference>
<evidence type="ECO:0000256" key="3">
    <source>
        <dbReference type="ARBA" id="ARBA00013208"/>
    </source>
</evidence>
<dbReference type="SUPFAM" id="SSF51306">
    <property type="entry name" value="LexA/Signal peptidase"/>
    <property type="match status" value="1"/>
</dbReference>
<evidence type="ECO:0000313" key="9">
    <source>
        <dbReference type="EMBL" id="POB06380.1"/>
    </source>
</evidence>
<keyword evidence="7" id="KW-0645">Protease</keyword>
<dbReference type="InterPro" id="IPR036286">
    <property type="entry name" value="LexA/Signal_pep-like_sf"/>
</dbReference>
<dbReference type="PROSITE" id="PS00761">
    <property type="entry name" value="SPASE_I_3"/>
    <property type="match status" value="1"/>
</dbReference>
<keyword evidence="10" id="KW-1185">Reference proteome</keyword>
<evidence type="ECO:0000256" key="2">
    <source>
        <dbReference type="ARBA" id="ARBA00009370"/>
    </source>
</evidence>
<dbReference type="InterPro" id="IPR000223">
    <property type="entry name" value="Pept_S26A_signal_pept_1"/>
</dbReference>
<dbReference type="Gene3D" id="2.10.109.10">
    <property type="entry name" value="Umud Fragment, subunit A"/>
    <property type="match status" value="1"/>
</dbReference>
<dbReference type="Pfam" id="PF10502">
    <property type="entry name" value="Peptidase_S26"/>
    <property type="match status" value="1"/>
</dbReference>
<dbReference type="EMBL" id="PPSK01000001">
    <property type="protein sequence ID" value="POB06380.1"/>
    <property type="molecule type" value="Genomic_DNA"/>
</dbReference>
<feature type="active site" evidence="6">
    <location>
        <position position="219"/>
    </location>
</feature>
<dbReference type="PRINTS" id="PR00727">
    <property type="entry name" value="LEADERPTASE"/>
</dbReference>
<keyword evidence="7" id="KW-0472">Membrane</keyword>
<dbReference type="GO" id="GO:0006465">
    <property type="term" value="P:signal peptide processing"/>
    <property type="evidence" value="ECO:0007669"/>
    <property type="project" value="InterPro"/>
</dbReference>
<organism evidence="9 10">
    <name type="scientific">Halopseudomonas oceani</name>
    <dbReference type="NCBI Taxonomy" id="1708783"/>
    <lineage>
        <taxon>Bacteria</taxon>
        <taxon>Pseudomonadati</taxon>
        <taxon>Pseudomonadota</taxon>
        <taxon>Gammaproteobacteria</taxon>
        <taxon>Pseudomonadales</taxon>
        <taxon>Pseudomonadaceae</taxon>
        <taxon>Halopseudomonas</taxon>
    </lineage>
</organism>
<accession>A0A2P4F047</accession>
<name>A0A2P4F047_9GAMM</name>
<dbReference type="PANTHER" id="PTHR43390:SF1">
    <property type="entry name" value="CHLOROPLAST PROCESSING PEPTIDASE"/>
    <property type="match status" value="1"/>
</dbReference>
<feature type="transmembrane region" description="Helical" evidence="7">
    <location>
        <begin position="54"/>
        <end position="73"/>
    </location>
</feature>
<dbReference type="NCBIfam" id="TIGR02227">
    <property type="entry name" value="sigpep_I_bact"/>
    <property type="match status" value="1"/>
</dbReference>
<comment type="catalytic activity">
    <reaction evidence="1 7">
        <text>Cleavage of hydrophobic, N-terminal signal or leader sequences from secreted and periplasmic proteins.</text>
        <dbReference type="EC" id="3.4.21.89"/>
    </reaction>
</comment>
<sequence length="331" mass="37349">MRRCQRYRPIHPNVPMGLSPPAATLKQSDGQSRHGLLGSLAQGEVVSSPWKPRLWLTVLLGIVLQPFVFLYVNRPRLFWGYLLVSLVTAGIDWYYELALTLLFSLICPLHAVMIARRYDPQTPRRWFNRASVAVGLYLAVMVSILGARTFLYEPYQVPSASMRPTLMEGNLFVAQKRGFAHRSLFGFTLPGSDQLDTARLQRGQIYVFYPPGHDALYVKRLMALPGDVIALTPDGVVINGERLPRELLSDSEGIRIYRERNGGQSYRIQQLDAAAPQPIQTFKVPQGHYFFLGDNRDNSNDSRYWGSVLAERVVGEMVWLVNKTDPAASTP</sequence>
<comment type="caution">
    <text evidence="9">The sequence shown here is derived from an EMBL/GenBank/DDBJ whole genome shotgun (WGS) entry which is preliminary data.</text>
</comment>
<keyword evidence="7" id="KW-0812">Transmembrane</keyword>
<dbReference type="InterPro" id="IPR019757">
    <property type="entry name" value="Pept_S26A_signal_pept_1_Lys-AS"/>
</dbReference>
<evidence type="ECO:0000256" key="4">
    <source>
        <dbReference type="ARBA" id="ARBA00019232"/>
    </source>
</evidence>
<comment type="subcellular location">
    <subcellularLocation>
        <location evidence="7">Membrane</location>
        <topology evidence="7">Multi-pass membrane protein</topology>
    </subcellularLocation>
</comment>
<keyword evidence="5 7" id="KW-0378">Hydrolase</keyword>
<dbReference type="CDD" id="cd06530">
    <property type="entry name" value="S26_SPase_I"/>
    <property type="match status" value="1"/>
</dbReference>
<keyword evidence="7" id="KW-1133">Transmembrane helix</keyword>
<feature type="active site" evidence="6">
    <location>
        <position position="161"/>
    </location>
</feature>
<feature type="domain" description="Peptidase S26" evidence="8">
    <location>
        <begin position="137"/>
        <end position="319"/>
    </location>
</feature>
<evidence type="ECO:0000259" key="8">
    <source>
        <dbReference type="Pfam" id="PF10502"/>
    </source>
</evidence>
<dbReference type="OrthoDB" id="9815782at2"/>
<dbReference type="AlphaFoldDB" id="A0A2P4F047"/>
<proteinExistence type="inferred from homology"/>
<comment type="similarity">
    <text evidence="2 7">Belongs to the peptidase S26 family.</text>
</comment>
<gene>
    <name evidence="9" type="primary">lepB</name>
    <name evidence="9" type="ORF">C1949_01175</name>
</gene>
<protein>
    <recommendedName>
        <fullName evidence="4 7">Signal peptidase I</fullName>
        <ecNumber evidence="3 7">3.4.21.89</ecNumber>
    </recommendedName>
</protein>
<dbReference type="GO" id="GO:0016020">
    <property type="term" value="C:membrane"/>
    <property type="evidence" value="ECO:0007669"/>
    <property type="project" value="UniProtKB-SubCell"/>
</dbReference>
<evidence type="ECO:0000256" key="6">
    <source>
        <dbReference type="PIRSR" id="PIRSR600223-1"/>
    </source>
</evidence>
<dbReference type="PROSITE" id="PS00760">
    <property type="entry name" value="SPASE_I_2"/>
    <property type="match status" value="1"/>
</dbReference>
<dbReference type="GO" id="GO:0009003">
    <property type="term" value="F:signal peptidase activity"/>
    <property type="evidence" value="ECO:0007669"/>
    <property type="project" value="UniProtKB-EC"/>
</dbReference>
<evidence type="ECO:0000256" key="1">
    <source>
        <dbReference type="ARBA" id="ARBA00000677"/>
    </source>
</evidence>
<dbReference type="GO" id="GO:0004252">
    <property type="term" value="F:serine-type endopeptidase activity"/>
    <property type="evidence" value="ECO:0007669"/>
    <property type="project" value="InterPro"/>
</dbReference>
<dbReference type="Proteomes" id="UP000243451">
    <property type="component" value="Unassembled WGS sequence"/>
</dbReference>
<feature type="transmembrane region" description="Helical" evidence="7">
    <location>
        <begin position="93"/>
        <end position="114"/>
    </location>
</feature>
<feature type="transmembrane region" description="Helical" evidence="7">
    <location>
        <begin position="126"/>
        <end position="147"/>
    </location>
</feature>
<dbReference type="InterPro" id="IPR019533">
    <property type="entry name" value="Peptidase_S26"/>
</dbReference>
<evidence type="ECO:0000313" key="10">
    <source>
        <dbReference type="Proteomes" id="UP000243451"/>
    </source>
</evidence>
<dbReference type="InterPro" id="IPR019758">
    <property type="entry name" value="Pept_S26A_signal_pept_1_CS"/>
</dbReference>